<dbReference type="Proteomes" id="UP001162162">
    <property type="component" value="Unassembled WGS sequence"/>
</dbReference>
<keyword evidence="2" id="KW-1185">Reference proteome</keyword>
<protein>
    <recommendedName>
        <fullName evidence="3">Transposase</fullName>
    </recommendedName>
</protein>
<name>A0AAV8XYS1_9CUCU</name>
<dbReference type="PANTHER" id="PTHR47326:SF1">
    <property type="entry name" value="HTH PSQ-TYPE DOMAIN-CONTAINING PROTEIN"/>
    <property type="match status" value="1"/>
</dbReference>
<proteinExistence type="predicted"/>
<comment type="caution">
    <text evidence="1">The sequence shown here is derived from an EMBL/GenBank/DDBJ whole genome shotgun (WGS) entry which is preliminary data.</text>
</comment>
<dbReference type="PANTHER" id="PTHR47326">
    <property type="entry name" value="TRANSPOSABLE ELEMENT TC3 TRANSPOSASE-LIKE PROTEIN"/>
    <property type="match status" value="1"/>
</dbReference>
<reference evidence="1" key="1">
    <citation type="journal article" date="2023" name="Insect Mol. Biol.">
        <title>Genome sequencing provides insights into the evolution of gene families encoding plant cell wall-degrading enzymes in longhorned beetles.</title>
        <authorList>
            <person name="Shin N.R."/>
            <person name="Okamura Y."/>
            <person name="Kirsch R."/>
            <person name="Pauchet Y."/>
        </authorList>
    </citation>
    <scope>NUCLEOTIDE SEQUENCE</scope>
    <source>
        <strain evidence="1">AMC_N1</strain>
    </source>
</reference>
<gene>
    <name evidence="1" type="ORF">NQ318_009652</name>
</gene>
<evidence type="ECO:0008006" key="3">
    <source>
        <dbReference type="Google" id="ProtNLM"/>
    </source>
</evidence>
<dbReference type="GO" id="GO:0003676">
    <property type="term" value="F:nucleic acid binding"/>
    <property type="evidence" value="ECO:0007669"/>
    <property type="project" value="InterPro"/>
</dbReference>
<dbReference type="InterPro" id="IPR036397">
    <property type="entry name" value="RNaseH_sf"/>
</dbReference>
<accession>A0AAV8XYS1</accession>
<organism evidence="1 2">
    <name type="scientific">Aromia moschata</name>
    <dbReference type="NCBI Taxonomy" id="1265417"/>
    <lineage>
        <taxon>Eukaryota</taxon>
        <taxon>Metazoa</taxon>
        <taxon>Ecdysozoa</taxon>
        <taxon>Arthropoda</taxon>
        <taxon>Hexapoda</taxon>
        <taxon>Insecta</taxon>
        <taxon>Pterygota</taxon>
        <taxon>Neoptera</taxon>
        <taxon>Endopterygota</taxon>
        <taxon>Coleoptera</taxon>
        <taxon>Polyphaga</taxon>
        <taxon>Cucujiformia</taxon>
        <taxon>Chrysomeloidea</taxon>
        <taxon>Cerambycidae</taxon>
        <taxon>Cerambycinae</taxon>
        <taxon>Callichromatini</taxon>
        <taxon>Aromia</taxon>
    </lineage>
</organism>
<dbReference type="EMBL" id="JAPWTK010000260">
    <property type="protein sequence ID" value="KAJ8944275.1"/>
    <property type="molecule type" value="Genomic_DNA"/>
</dbReference>
<dbReference type="Gene3D" id="3.30.420.10">
    <property type="entry name" value="Ribonuclease H-like superfamily/Ribonuclease H"/>
    <property type="match status" value="1"/>
</dbReference>
<dbReference type="AlphaFoldDB" id="A0AAV8XYS1"/>
<evidence type="ECO:0000313" key="2">
    <source>
        <dbReference type="Proteomes" id="UP001162162"/>
    </source>
</evidence>
<sequence length="174" mass="20104">MFMLQVQDNPHSTTRQIGIDFNLSHTSVRNILQKQKFHVGVWTLNSLQKMSYEGFGPKATKNIRNILFTDESSFALHGRHNSSITRYWSQENKHLSVPLRTQYPQKVNVWAGILGDSIIGPFFIDGNPTARKYLNLLRNEIIPTVQALDINLEEIWYQQDGCRAHNARELLIQI</sequence>
<evidence type="ECO:0000313" key="1">
    <source>
        <dbReference type="EMBL" id="KAJ8944275.1"/>
    </source>
</evidence>